<proteinExistence type="predicted"/>
<dbReference type="AlphaFoldDB" id="A0A653B3Y6"/>
<dbReference type="EMBL" id="LR130779">
    <property type="protein sequence ID" value="VDN63382.1"/>
    <property type="molecule type" value="Genomic_DNA"/>
</dbReference>
<sequence length="60" mass="6545">MTCQEGDQVGRTGAENGGNRLAIFCAEGFIQESEVPILAAFLSDPFLNRHEVRGGFPFPF</sequence>
<name>A0A653B3Y6_ECTOL</name>
<gene>
    <name evidence="1" type="ORF">POT9AD_2407</name>
</gene>
<reference evidence="1" key="1">
    <citation type="submission" date="2018-11" db="EMBL/GenBank/DDBJ databases">
        <authorList>
            <consortium name="Genoscope - CEA"/>
            <person name="William W."/>
        </authorList>
    </citation>
    <scope>NUCLEOTIDE SEQUENCE [LARGE SCALE GENOMIC DNA]</scope>
    <source>
        <strain evidence="1">T9AD</strain>
    </source>
</reference>
<organism evidence="1">
    <name type="scientific">Ectopseudomonas oleovorans</name>
    <name type="common">Pseudomonas oleovorans</name>
    <dbReference type="NCBI Taxonomy" id="301"/>
    <lineage>
        <taxon>Bacteria</taxon>
        <taxon>Pseudomonadati</taxon>
        <taxon>Pseudomonadota</taxon>
        <taxon>Gammaproteobacteria</taxon>
        <taxon>Pseudomonadales</taxon>
        <taxon>Pseudomonadaceae</taxon>
        <taxon>Ectopseudomonas</taxon>
    </lineage>
</organism>
<evidence type="ECO:0000313" key="1">
    <source>
        <dbReference type="EMBL" id="VDN63382.1"/>
    </source>
</evidence>
<accession>A0A653B3Y6</accession>
<protein>
    <submittedName>
        <fullName evidence="1">Uncharacterized protein</fullName>
    </submittedName>
</protein>